<evidence type="ECO:0000313" key="2">
    <source>
        <dbReference type="EMBL" id="KAK8890895.1"/>
    </source>
</evidence>
<feature type="compositionally biased region" description="Acidic residues" evidence="1">
    <location>
        <begin position="743"/>
        <end position="766"/>
    </location>
</feature>
<feature type="region of interest" description="Disordered" evidence="1">
    <location>
        <begin position="530"/>
        <end position="557"/>
    </location>
</feature>
<dbReference type="EMBL" id="JAPFFF010000004">
    <property type="protein sequence ID" value="KAK8890895.1"/>
    <property type="molecule type" value="Genomic_DNA"/>
</dbReference>
<feature type="compositionally biased region" description="Acidic residues" evidence="1">
    <location>
        <begin position="625"/>
        <end position="636"/>
    </location>
</feature>
<protein>
    <submittedName>
        <fullName evidence="2">Uncharacterized protein</fullName>
    </submittedName>
</protein>
<gene>
    <name evidence="2" type="ORF">M9Y10_028095</name>
</gene>
<feature type="compositionally biased region" description="Low complexity" evidence="1">
    <location>
        <begin position="690"/>
        <end position="702"/>
    </location>
</feature>
<evidence type="ECO:0000313" key="3">
    <source>
        <dbReference type="Proteomes" id="UP001470230"/>
    </source>
</evidence>
<feature type="compositionally biased region" description="Low complexity" evidence="1">
    <location>
        <begin position="534"/>
        <end position="554"/>
    </location>
</feature>
<feature type="region of interest" description="Disordered" evidence="1">
    <location>
        <begin position="411"/>
        <end position="433"/>
    </location>
</feature>
<accession>A0ABR2KID3</accession>
<evidence type="ECO:0000256" key="1">
    <source>
        <dbReference type="SAM" id="MobiDB-lite"/>
    </source>
</evidence>
<keyword evidence="3" id="KW-1185">Reference proteome</keyword>
<organism evidence="2 3">
    <name type="scientific">Tritrichomonas musculus</name>
    <dbReference type="NCBI Taxonomy" id="1915356"/>
    <lineage>
        <taxon>Eukaryota</taxon>
        <taxon>Metamonada</taxon>
        <taxon>Parabasalia</taxon>
        <taxon>Tritrichomonadida</taxon>
        <taxon>Tritrichomonadidae</taxon>
        <taxon>Tritrichomonas</taxon>
    </lineage>
</organism>
<dbReference type="Proteomes" id="UP001470230">
    <property type="component" value="Unassembled WGS sequence"/>
</dbReference>
<proteinExistence type="predicted"/>
<reference evidence="2 3" key="1">
    <citation type="submission" date="2024-04" db="EMBL/GenBank/DDBJ databases">
        <title>Tritrichomonas musculus Genome.</title>
        <authorList>
            <person name="Alves-Ferreira E."/>
            <person name="Grigg M."/>
            <person name="Lorenzi H."/>
            <person name="Galac M."/>
        </authorList>
    </citation>
    <scope>NUCLEOTIDE SEQUENCE [LARGE SCALE GENOMIC DNA]</scope>
    <source>
        <strain evidence="2 3">EAF2021</strain>
    </source>
</reference>
<comment type="caution">
    <text evidence="2">The sequence shown here is derived from an EMBL/GenBank/DDBJ whole genome shotgun (WGS) entry which is preliminary data.</text>
</comment>
<feature type="region of interest" description="Disordered" evidence="1">
    <location>
        <begin position="609"/>
        <end position="791"/>
    </location>
</feature>
<name>A0ABR2KID3_9EUKA</name>
<sequence>MNDNNFSLSRILVNEETQTSASPYIDPQLFNFNSDKTKLDIENSLYQFKYTIEEVARLVSAVQGNDLSIRNKGRIISPRSKRFNKLLDSLQRQIQLNSRYLHTYKEQKILVERLTRSLAYAIDPASRYSRNHPNSQRRPLFSHQKYEHSMKLGRASLFFDDPQQFGEENKDYDIVFSYQNSLCLMNDSYIFIFDKVSPNSLSAGKEFPITYKKHSFGSIVLYDYDQNEGDKEGSEDSNDPFAHHRVIMPIIDDDRTVYLVHSLGGSDSGSGQEINLKTLVTPYDFSFIDIILSIPHLSATEARDFLIFLYRESYLSAYVRSKLCQFLYENREPDKELESETISMRKSSNGRSTRVKVNLKTDLVADSLKIREWPELLGRFITLLDHSWFIEAAHRMERLELPQVIKSIAKNSDSQSHSNSRAGNKNEANSSSDSITPINSLAQYLLGIILWEFQGLDRGDPSEFLWEFLCKSVFSNLYLNKNDESSVKKRRKLEALFLGTKGKPSTSKTRIITQKAVERIDKMVRSRTLDDIFPKGSTPTSPKSRSKSNSPKSPVESFNPHKFLLALIQKHRNQIITILKNIPRTTEEASPLFYPIALEIRDALFKKMDESVRPRSSRRKRVVEEDNEDDDEDETDSEVKISKSKTRSQSLQHTNKSSRKQSNSNSKRQNRNNEVDDVDDNRRRKNSHRAASASQSSQSSSAPKSRVLTDQRPSPLPLRKMGIPTGKKGSPKKKQQKYHSDEYEIEEDEDENYDIFMEEEEEEYESEINNNNKSRNRMNKSQKSPTGCKRK</sequence>